<accession>A0A7C3PAI1</accession>
<proteinExistence type="predicted"/>
<dbReference type="EMBL" id="DSRU01000039">
    <property type="protein sequence ID" value="HFM96632.1"/>
    <property type="molecule type" value="Genomic_DNA"/>
</dbReference>
<dbReference type="SUPFAM" id="SSF55729">
    <property type="entry name" value="Acyl-CoA N-acyltransferases (Nat)"/>
    <property type="match status" value="1"/>
</dbReference>
<dbReference type="InterPro" id="IPR016181">
    <property type="entry name" value="Acyl_CoA_acyltransferase"/>
</dbReference>
<reference evidence="1" key="1">
    <citation type="journal article" date="2020" name="mSystems">
        <title>Genome- and Community-Level Interaction Insights into Carbon Utilization and Element Cycling Functions of Hydrothermarchaeota in Hydrothermal Sediment.</title>
        <authorList>
            <person name="Zhou Z."/>
            <person name="Liu Y."/>
            <person name="Xu W."/>
            <person name="Pan J."/>
            <person name="Luo Z.H."/>
            <person name="Li M."/>
        </authorList>
    </citation>
    <scope>NUCLEOTIDE SEQUENCE [LARGE SCALE GENOMIC DNA]</scope>
    <source>
        <strain evidence="1">SpSt-418</strain>
    </source>
</reference>
<evidence type="ECO:0008006" key="2">
    <source>
        <dbReference type="Google" id="ProtNLM"/>
    </source>
</evidence>
<dbReference type="InterPro" id="IPR039968">
    <property type="entry name" value="BcerS-like"/>
</dbReference>
<dbReference type="PANTHER" id="PTHR41368:SF1">
    <property type="entry name" value="PROTEIN YGHO"/>
    <property type="match status" value="1"/>
</dbReference>
<organism evidence="1">
    <name type="scientific">Oscillatoriales cyanobacterium SpSt-418</name>
    <dbReference type="NCBI Taxonomy" id="2282169"/>
    <lineage>
        <taxon>Bacteria</taxon>
        <taxon>Bacillati</taxon>
        <taxon>Cyanobacteriota</taxon>
        <taxon>Cyanophyceae</taxon>
        <taxon>Oscillatoriophycideae</taxon>
        <taxon>Oscillatoriales</taxon>
    </lineage>
</organism>
<name>A0A7C3PAI1_9CYAN</name>
<dbReference type="Gene3D" id="3.40.630.30">
    <property type="match status" value="1"/>
</dbReference>
<evidence type="ECO:0000313" key="1">
    <source>
        <dbReference type="EMBL" id="HFM96632.1"/>
    </source>
</evidence>
<dbReference type="PANTHER" id="PTHR41368">
    <property type="entry name" value="PROTEIN YGHO"/>
    <property type="match status" value="1"/>
</dbReference>
<comment type="caution">
    <text evidence="1">The sequence shown here is derived from an EMBL/GenBank/DDBJ whole genome shotgun (WGS) entry which is preliminary data.</text>
</comment>
<dbReference type="AlphaFoldDB" id="A0A7C3PAI1"/>
<sequence>MAPVQVVPITTDAQWKEFLDVPSRVYQNDPNWVPPLRSSIAKQLAPTHPFRQYGELQGFLAYRSGANGGKEQAVGRVVAAVNQRLIERESQNVGLIGYFECVDDFAVADALLSAACDWLQQKGMTLARGPIDLFTHNHCLFLADGFDSPPTMMMPYNPSYYLQFMEQAGWHKAIDAYAYEWHIDPAFVATFEKSYRIACKSGVTFRPVHLKGESFTEDCRSLYRLFSKMFANNWSATPRTEEDFVEEAKDLKTIVDPDIFPIAEYNGEMIGFFMALPDYNIALKHVNGKLDLVGILKLLWYRRKINQARVLVICSLPEFRRKMVSPALIYLGMQGSLGKYDWAELGYVYETNEPSRKLIEASGGTIHKTYRAYEKSLV</sequence>
<protein>
    <recommendedName>
        <fullName evidence="2">N-acetyltransferase domain-containing protein</fullName>
    </recommendedName>
</protein>
<gene>
    <name evidence="1" type="ORF">ENR64_02495</name>
</gene>